<organism evidence="3 4">
    <name type="scientific">Gulosibacter faecalis</name>
    <dbReference type="NCBI Taxonomy" id="272240"/>
    <lineage>
        <taxon>Bacteria</taxon>
        <taxon>Bacillati</taxon>
        <taxon>Actinomycetota</taxon>
        <taxon>Actinomycetes</taxon>
        <taxon>Micrococcales</taxon>
        <taxon>Microbacteriaceae</taxon>
        <taxon>Gulosibacter</taxon>
    </lineage>
</organism>
<dbReference type="InterPro" id="IPR000667">
    <property type="entry name" value="Peptidase_S13"/>
</dbReference>
<evidence type="ECO:0000313" key="3">
    <source>
        <dbReference type="EMBL" id="MFD2757857.1"/>
    </source>
</evidence>
<dbReference type="Proteomes" id="UP001597492">
    <property type="component" value="Unassembled WGS sequence"/>
</dbReference>
<evidence type="ECO:0000313" key="4">
    <source>
        <dbReference type="Proteomes" id="UP001597492"/>
    </source>
</evidence>
<sequence>MHAGKHTATSPRTARGLVAVVIAVALLVGVGMGAGAARVGLATGASDVMVVASEAPAPRPSVSPSAAPPRTCSIDDFVTADDALDFHGIVQRADTGEVLFERQPEAATPTASVMKLVTAVTALTALGPDTRLPTRVYPGDVAGSVVIVGGGDVTLKSGEQSYYTDATASVSQLADAVEAAGGASRVGVDDSLFTGDTWQPSWNDADRLDGSTAAVSALMVDAGRSNATAEYSTRTLTPTQDAADAFADALGATVDDTVGIEPGSEPIAEVWSPTIRELVDTMLLDSDNVIAESLARLVAIEQGTGSDFAAIDEAQRDVLDGLGVSTAGFVGADGSGLSRDNRASAETIVDLLDLIAADTDGLGTLRESLPENMVSGTLETRIPTVPDGAIEAKTGFTDQVYGLAGFVTLPDGSELTFAMFVTVDDPEADTQVTSRANRDALDATAAAVYECGLDLGNR</sequence>
<accession>A0ABW5UVZ7</accession>
<dbReference type="PANTHER" id="PTHR30023:SF0">
    <property type="entry name" value="PENICILLIN-SENSITIVE CARBOXYPEPTIDASE A"/>
    <property type="match status" value="1"/>
</dbReference>
<dbReference type="Pfam" id="PF02113">
    <property type="entry name" value="Peptidase_S13"/>
    <property type="match status" value="1"/>
</dbReference>
<dbReference type="PRINTS" id="PR00922">
    <property type="entry name" value="DADACBPTASE3"/>
</dbReference>
<gene>
    <name evidence="3" type="ORF">ACFSW7_05645</name>
</gene>
<dbReference type="EC" id="3.4.16.4" evidence="3"/>
<reference evidence="4" key="1">
    <citation type="journal article" date="2019" name="Int. J. Syst. Evol. Microbiol.">
        <title>The Global Catalogue of Microorganisms (GCM) 10K type strain sequencing project: providing services to taxonomists for standard genome sequencing and annotation.</title>
        <authorList>
            <consortium name="The Broad Institute Genomics Platform"/>
            <consortium name="The Broad Institute Genome Sequencing Center for Infectious Disease"/>
            <person name="Wu L."/>
            <person name="Ma J."/>
        </authorList>
    </citation>
    <scope>NUCLEOTIDE SEQUENCE [LARGE SCALE GENOMIC DNA]</scope>
    <source>
        <strain evidence="4">TISTR 1514</strain>
    </source>
</reference>
<name>A0ABW5UVZ7_9MICO</name>
<comment type="caution">
    <text evidence="3">The sequence shown here is derived from an EMBL/GenBank/DDBJ whole genome shotgun (WGS) entry which is preliminary data.</text>
</comment>
<dbReference type="EMBL" id="JBHUNE010000003">
    <property type="protein sequence ID" value="MFD2757857.1"/>
    <property type="molecule type" value="Genomic_DNA"/>
</dbReference>
<proteinExistence type="inferred from homology"/>
<comment type="similarity">
    <text evidence="1">Belongs to the peptidase S13 family.</text>
</comment>
<protein>
    <submittedName>
        <fullName evidence="3">D-alanyl-D-alanine carboxypeptidase</fullName>
        <ecNumber evidence="3">3.4.16.4</ecNumber>
    </submittedName>
</protein>
<keyword evidence="3" id="KW-0645">Protease</keyword>
<dbReference type="PANTHER" id="PTHR30023">
    <property type="entry name" value="D-ALANYL-D-ALANINE CARBOXYPEPTIDASE"/>
    <property type="match status" value="1"/>
</dbReference>
<dbReference type="SUPFAM" id="SSF56601">
    <property type="entry name" value="beta-lactamase/transpeptidase-like"/>
    <property type="match status" value="1"/>
</dbReference>
<keyword evidence="3" id="KW-0121">Carboxypeptidase</keyword>
<dbReference type="Gene3D" id="3.40.710.10">
    <property type="entry name" value="DD-peptidase/beta-lactamase superfamily"/>
    <property type="match status" value="2"/>
</dbReference>
<dbReference type="GO" id="GO:0009002">
    <property type="term" value="F:serine-type D-Ala-D-Ala carboxypeptidase activity"/>
    <property type="evidence" value="ECO:0007669"/>
    <property type="project" value="UniProtKB-EC"/>
</dbReference>
<evidence type="ECO:0000256" key="1">
    <source>
        <dbReference type="ARBA" id="ARBA00006096"/>
    </source>
</evidence>
<dbReference type="InterPro" id="IPR012338">
    <property type="entry name" value="Beta-lactam/transpept-like"/>
</dbReference>
<keyword evidence="2 3" id="KW-0378">Hydrolase</keyword>
<dbReference type="RefSeq" id="WP_019618155.1">
    <property type="nucleotide sequence ID" value="NZ_JBHUNE010000003.1"/>
</dbReference>
<evidence type="ECO:0000256" key="2">
    <source>
        <dbReference type="ARBA" id="ARBA00022801"/>
    </source>
</evidence>
<keyword evidence="4" id="KW-1185">Reference proteome</keyword>